<feature type="region of interest" description="Disordered" evidence="1">
    <location>
        <begin position="185"/>
        <end position="213"/>
    </location>
</feature>
<dbReference type="EMBL" id="MTKT01001773">
    <property type="protein sequence ID" value="OWM84212.1"/>
    <property type="molecule type" value="Genomic_DNA"/>
</dbReference>
<evidence type="ECO:0000313" key="2">
    <source>
        <dbReference type="EMBL" id="OWM84212.1"/>
    </source>
</evidence>
<sequence length="213" mass="24409">MSPGPMALRCHDFNGIPLLSHAGSTTYFPSRVMTQIGSLQTVPEDTARTRFEHTWREDQTSVNCQSDIQQVLSAWRTAVTELPYFPEHPSQDEWDFQATEEYILRFYRQSSSVHEDFTGSPQPEGSTPYGTPSTSSIAVQAELTSLRSEKDRLRWEVVEKDEQLIDQRQLQRELQRELAQARAELQRRDQELAHANATLERSKKRSHGGPHPS</sequence>
<organism evidence="2 3">
    <name type="scientific">Punica granatum</name>
    <name type="common">Pomegranate</name>
    <dbReference type="NCBI Taxonomy" id="22663"/>
    <lineage>
        <taxon>Eukaryota</taxon>
        <taxon>Viridiplantae</taxon>
        <taxon>Streptophyta</taxon>
        <taxon>Embryophyta</taxon>
        <taxon>Tracheophyta</taxon>
        <taxon>Spermatophyta</taxon>
        <taxon>Magnoliopsida</taxon>
        <taxon>eudicotyledons</taxon>
        <taxon>Gunneridae</taxon>
        <taxon>Pentapetalae</taxon>
        <taxon>rosids</taxon>
        <taxon>malvids</taxon>
        <taxon>Myrtales</taxon>
        <taxon>Lythraceae</taxon>
        <taxon>Punica</taxon>
    </lineage>
</organism>
<reference evidence="3" key="1">
    <citation type="journal article" date="2017" name="Plant J.">
        <title>The pomegranate (Punica granatum L.) genome and the genomics of punicalagin biosynthesis.</title>
        <authorList>
            <person name="Qin G."/>
            <person name="Xu C."/>
            <person name="Ming R."/>
            <person name="Tang H."/>
            <person name="Guyot R."/>
            <person name="Kramer E.M."/>
            <person name="Hu Y."/>
            <person name="Yi X."/>
            <person name="Qi Y."/>
            <person name="Xu X."/>
            <person name="Gao Z."/>
            <person name="Pan H."/>
            <person name="Jian J."/>
            <person name="Tian Y."/>
            <person name="Yue Z."/>
            <person name="Xu Y."/>
        </authorList>
    </citation>
    <scope>NUCLEOTIDE SEQUENCE [LARGE SCALE GENOMIC DNA]</scope>
    <source>
        <strain evidence="3">cv. Dabenzi</strain>
    </source>
</reference>
<dbReference type="AlphaFoldDB" id="A0A218XIP5"/>
<proteinExistence type="predicted"/>
<comment type="caution">
    <text evidence="2">The sequence shown here is derived from an EMBL/GenBank/DDBJ whole genome shotgun (WGS) entry which is preliminary data.</text>
</comment>
<dbReference type="Proteomes" id="UP000197138">
    <property type="component" value="Unassembled WGS sequence"/>
</dbReference>
<evidence type="ECO:0000256" key="1">
    <source>
        <dbReference type="SAM" id="MobiDB-lite"/>
    </source>
</evidence>
<protein>
    <submittedName>
        <fullName evidence="2">Uncharacterized protein</fullName>
    </submittedName>
</protein>
<accession>A0A218XIP5</accession>
<feature type="compositionally biased region" description="Basic residues" evidence="1">
    <location>
        <begin position="202"/>
        <end position="213"/>
    </location>
</feature>
<evidence type="ECO:0000313" key="3">
    <source>
        <dbReference type="Proteomes" id="UP000197138"/>
    </source>
</evidence>
<feature type="region of interest" description="Disordered" evidence="1">
    <location>
        <begin position="114"/>
        <end position="134"/>
    </location>
</feature>
<feature type="compositionally biased region" description="Low complexity" evidence="1">
    <location>
        <begin position="125"/>
        <end position="134"/>
    </location>
</feature>
<gene>
    <name evidence="2" type="ORF">CDL15_Pgr026163</name>
</gene>
<name>A0A218XIP5_PUNGR</name>